<feature type="binding site" evidence="7">
    <location>
        <position position="268"/>
    </location>
    <ligand>
        <name>ATP</name>
        <dbReference type="ChEBI" id="CHEBI:30616"/>
    </ligand>
</feature>
<dbReference type="Pfam" id="PF00069">
    <property type="entry name" value="Pkinase"/>
    <property type="match status" value="1"/>
</dbReference>
<name>A0A9W8DNS5_9FUNG</name>
<feature type="binding site" evidence="7">
    <location>
        <position position="124"/>
    </location>
    <ligand>
        <name>ATP</name>
        <dbReference type="ChEBI" id="CHEBI:30616"/>
    </ligand>
</feature>
<dbReference type="Proteomes" id="UP001150569">
    <property type="component" value="Unassembled WGS sequence"/>
</dbReference>
<organism evidence="11 12">
    <name type="scientific">Tieghemiomyces parasiticus</name>
    <dbReference type="NCBI Taxonomy" id="78921"/>
    <lineage>
        <taxon>Eukaryota</taxon>
        <taxon>Fungi</taxon>
        <taxon>Fungi incertae sedis</taxon>
        <taxon>Zoopagomycota</taxon>
        <taxon>Kickxellomycotina</taxon>
        <taxon>Dimargaritomycetes</taxon>
        <taxon>Dimargaritales</taxon>
        <taxon>Dimargaritaceae</taxon>
        <taxon>Tieghemiomyces</taxon>
    </lineage>
</organism>
<sequence length="857" mass="92819">MITHFKNLLRHHKPDAPNSTVPSPDKAATSDARHAAVVASSNHHASRTTDSRSVHSATAMSAQTRVARATAGYAPVAHQKPQAASQPSANSADRFQLLERMGDGAFSVVYKAYDRQLQSHVAIKVARKFQMKSSQRSSIYKEVSIMRSLHHDNVVSLLDFRESNDYFYLIMDLVPGGELFNRIVELTYFSEPLARHVILQVAEAIRYLHNERGVVHRDIKPENILFDPIAYIPDPTFVSSSSNRGKKDEGIFIEGVGGGGIGRVRLADFGLSKVVWNEPTLTPCGTVGYTAPEIVNDQKYSTGVDMWALGCVLYTMLCGFPPFYDEDVQILTQKVACGYYTFLSPWWDPISDSAKDLISHLLTVSPRDRYSIDEFLAHPWCQARLSTDMEGVETCLPGEANYFQTTPLLSNNVPKSVPMTTPQTSRSPVADAPVALPVRTAPAAAAADAAPLSPLASPVPSGALAAVTPQAVPDKVQPLPSRKYDALQTKSIRESPNRKAKGRVQNLRIDLHSLGLDQRSAASPAPSVLFTPGGRQRVMAKTPMTPVLTLKEAFDVSYAVRRVENEEATRRQHNTPFPSARTTPLTGGITPRGGPNGYPFHQATIGGATAAPKVSTPLAREIIPNRAAKVQPPLQQTLTATSQGLKVVPRDTAPQQPQSSTPAVTPAQGSDTVLASYANPLFSPIPEAAEEIDDDRLLIKALFQRNAERLVVRGTPAALDENSSATLACTPSNQTNHTSAASPDTVTSGCTAVDGDDAPTPHFGGDRPLEKDIKLYNDGVSLDLSDASPTLNELDTHALPQHQAGLHMTLTSSQSSSSSEDAPVFDLDLSHSTLLNKRRRNMDDRRRAETVRIGTAS</sequence>
<evidence type="ECO:0000256" key="6">
    <source>
        <dbReference type="PIRSR" id="PIRSR630616-1"/>
    </source>
</evidence>
<feature type="compositionally biased region" description="Polar residues" evidence="9">
    <location>
        <begin position="574"/>
        <end position="585"/>
    </location>
</feature>
<evidence type="ECO:0000256" key="8">
    <source>
        <dbReference type="PIRSR" id="PIRSR630616-3"/>
    </source>
</evidence>
<feature type="active site" description="Proton acceptor" evidence="6">
    <location>
        <position position="218"/>
    </location>
</feature>
<evidence type="ECO:0000256" key="9">
    <source>
        <dbReference type="SAM" id="MobiDB-lite"/>
    </source>
</evidence>
<evidence type="ECO:0000256" key="3">
    <source>
        <dbReference type="ARBA" id="ARBA00022741"/>
    </source>
</evidence>
<feature type="compositionally biased region" description="Polar residues" evidence="9">
    <location>
        <begin position="653"/>
        <end position="669"/>
    </location>
</feature>
<gene>
    <name evidence="11" type="primary">srk1</name>
    <name evidence="11" type="ORF">IWQ60_010295</name>
</gene>
<feature type="cross-link" description="Glycyl lysine isopeptide (Lys-Gly) (interchain with G-Cter in SUMO2)" evidence="8">
    <location>
        <position position="220"/>
    </location>
</feature>
<feature type="domain" description="Protein kinase" evidence="10">
    <location>
        <begin position="95"/>
        <end position="381"/>
    </location>
</feature>
<dbReference type="InterPro" id="IPR000719">
    <property type="entry name" value="Prot_kinase_dom"/>
</dbReference>
<feature type="region of interest" description="Disordered" evidence="9">
    <location>
        <begin position="565"/>
        <end position="586"/>
    </location>
</feature>
<feature type="region of interest" description="Disordered" evidence="9">
    <location>
        <begin position="643"/>
        <end position="669"/>
    </location>
</feature>
<feature type="region of interest" description="Disordered" evidence="9">
    <location>
        <begin position="70"/>
        <end position="90"/>
    </location>
</feature>
<dbReference type="PROSITE" id="PS00108">
    <property type="entry name" value="PROTEIN_KINASE_ST"/>
    <property type="match status" value="1"/>
</dbReference>
<keyword evidence="1" id="KW-0723">Serine/threonine-protein kinase</keyword>
<dbReference type="PANTHER" id="PTHR24350">
    <property type="entry name" value="SERINE/THREONINE-PROTEIN KINASE IAL-RELATED"/>
    <property type="match status" value="1"/>
</dbReference>
<feature type="compositionally biased region" description="Basic and acidic residues" evidence="9">
    <location>
        <begin position="841"/>
        <end position="850"/>
    </location>
</feature>
<protein>
    <submittedName>
        <fullName evidence="11">MAPK-activated protein kinase Srk1</fullName>
    </submittedName>
</protein>
<dbReference type="AlphaFoldDB" id="A0A9W8DNS5"/>
<feature type="binding site" evidence="7">
    <location>
        <begin position="222"/>
        <end position="223"/>
    </location>
    <ligand>
        <name>ATP</name>
        <dbReference type="ChEBI" id="CHEBI:30616"/>
    </ligand>
</feature>
<keyword evidence="2" id="KW-0808">Transferase</keyword>
<evidence type="ECO:0000313" key="12">
    <source>
        <dbReference type="Proteomes" id="UP001150569"/>
    </source>
</evidence>
<feature type="compositionally biased region" description="Low complexity" evidence="9">
    <location>
        <begin position="77"/>
        <end position="90"/>
    </location>
</feature>
<dbReference type="SUPFAM" id="SSF56112">
    <property type="entry name" value="Protein kinase-like (PK-like)"/>
    <property type="match status" value="1"/>
</dbReference>
<dbReference type="InterPro" id="IPR011009">
    <property type="entry name" value="Kinase-like_dom_sf"/>
</dbReference>
<dbReference type="Gene3D" id="1.10.510.10">
    <property type="entry name" value="Transferase(Phosphotransferase) domain 1"/>
    <property type="match status" value="1"/>
</dbReference>
<evidence type="ECO:0000256" key="7">
    <source>
        <dbReference type="PIRSR" id="PIRSR630616-2"/>
    </source>
</evidence>
<evidence type="ECO:0000259" key="10">
    <source>
        <dbReference type="PROSITE" id="PS50011"/>
    </source>
</evidence>
<dbReference type="OrthoDB" id="1738954at2759"/>
<evidence type="ECO:0000256" key="1">
    <source>
        <dbReference type="ARBA" id="ARBA00022527"/>
    </source>
</evidence>
<keyword evidence="12" id="KW-1185">Reference proteome</keyword>
<proteinExistence type="predicted"/>
<evidence type="ECO:0000313" key="11">
    <source>
        <dbReference type="EMBL" id="KAJ1911120.1"/>
    </source>
</evidence>
<comment type="caution">
    <text evidence="11">The sequence shown here is derived from an EMBL/GenBank/DDBJ whole genome shotgun (WGS) entry which is preliminary data.</text>
</comment>
<keyword evidence="5 7" id="KW-0067">ATP-binding</keyword>
<dbReference type="FunFam" id="3.30.200.20:FF:000042">
    <property type="entry name" value="Aurora kinase A"/>
    <property type="match status" value="1"/>
</dbReference>
<dbReference type="InterPro" id="IPR030616">
    <property type="entry name" value="Aur-like"/>
</dbReference>
<evidence type="ECO:0000256" key="4">
    <source>
        <dbReference type="ARBA" id="ARBA00022777"/>
    </source>
</evidence>
<keyword evidence="4 11" id="KW-0418">Kinase</keyword>
<dbReference type="GO" id="GO:0004674">
    <property type="term" value="F:protein serine/threonine kinase activity"/>
    <property type="evidence" value="ECO:0007669"/>
    <property type="project" value="UniProtKB-KW"/>
</dbReference>
<accession>A0A9W8DNS5</accession>
<feature type="region of interest" description="Disordered" evidence="9">
    <location>
        <begin position="838"/>
        <end position="857"/>
    </location>
</feature>
<dbReference type="PROSITE" id="PS50011">
    <property type="entry name" value="PROTEIN_KINASE_DOM"/>
    <property type="match status" value="1"/>
</dbReference>
<dbReference type="InterPro" id="IPR008271">
    <property type="entry name" value="Ser/Thr_kinase_AS"/>
</dbReference>
<evidence type="ECO:0000256" key="5">
    <source>
        <dbReference type="ARBA" id="ARBA00022840"/>
    </source>
</evidence>
<feature type="region of interest" description="Disordered" evidence="9">
    <location>
        <begin position="1"/>
        <end position="29"/>
    </location>
</feature>
<keyword evidence="3 7" id="KW-0547">Nucleotide-binding</keyword>
<dbReference type="SMART" id="SM00220">
    <property type="entry name" value="S_TKc"/>
    <property type="match status" value="1"/>
</dbReference>
<evidence type="ECO:0000256" key="2">
    <source>
        <dbReference type="ARBA" id="ARBA00022679"/>
    </source>
</evidence>
<dbReference type="GO" id="GO:0005524">
    <property type="term" value="F:ATP binding"/>
    <property type="evidence" value="ECO:0007669"/>
    <property type="project" value="UniProtKB-KW"/>
</dbReference>
<dbReference type="Gene3D" id="3.30.200.20">
    <property type="entry name" value="Phosphorylase Kinase, domain 1"/>
    <property type="match status" value="1"/>
</dbReference>
<reference evidence="11" key="1">
    <citation type="submission" date="2022-07" db="EMBL/GenBank/DDBJ databases">
        <title>Phylogenomic reconstructions and comparative analyses of Kickxellomycotina fungi.</title>
        <authorList>
            <person name="Reynolds N.K."/>
            <person name="Stajich J.E."/>
            <person name="Barry K."/>
            <person name="Grigoriev I.V."/>
            <person name="Crous P."/>
            <person name="Smith M.E."/>
        </authorList>
    </citation>
    <scope>NUCLEOTIDE SEQUENCE</scope>
    <source>
        <strain evidence="11">RSA 861</strain>
    </source>
</reference>
<dbReference type="EMBL" id="JANBPT010000966">
    <property type="protein sequence ID" value="KAJ1911120.1"/>
    <property type="molecule type" value="Genomic_DNA"/>
</dbReference>